<dbReference type="Proteomes" id="UP000325755">
    <property type="component" value="Chromosome"/>
</dbReference>
<dbReference type="EMBL" id="CP044205">
    <property type="protein sequence ID" value="QFY44811.1"/>
    <property type="molecule type" value="Genomic_DNA"/>
</dbReference>
<organism evidence="1 2">
    <name type="scientific">Candidatus Methylospira mobilis</name>
    <dbReference type="NCBI Taxonomy" id="1808979"/>
    <lineage>
        <taxon>Bacteria</taxon>
        <taxon>Pseudomonadati</taxon>
        <taxon>Pseudomonadota</taxon>
        <taxon>Gammaproteobacteria</taxon>
        <taxon>Methylococcales</taxon>
        <taxon>Methylococcaceae</taxon>
        <taxon>Candidatus Methylospira</taxon>
    </lineage>
</organism>
<dbReference type="AlphaFoldDB" id="A0A5Q0BR87"/>
<dbReference type="KEGG" id="mmob:F6R98_21060"/>
<proteinExistence type="predicted"/>
<dbReference type="InParanoid" id="A0A5Q0BR87"/>
<evidence type="ECO:0000313" key="2">
    <source>
        <dbReference type="Proteomes" id="UP000325755"/>
    </source>
</evidence>
<keyword evidence="2" id="KW-1185">Reference proteome</keyword>
<reference evidence="1 2" key="1">
    <citation type="submission" date="2019-09" db="EMBL/GenBank/DDBJ databases">
        <title>Ecophysiology of the spiral-shaped methanotroph Methylospira mobilis as revealed by the complete genome sequence.</title>
        <authorList>
            <person name="Oshkin I.Y."/>
            <person name="Dedysh S.N."/>
            <person name="Miroshnikov K."/>
            <person name="Danilova O.V."/>
            <person name="Hakobyan A."/>
            <person name="Liesack W."/>
        </authorList>
    </citation>
    <scope>NUCLEOTIDE SEQUENCE [LARGE SCALE GENOMIC DNA]</scope>
    <source>
        <strain evidence="1 2">Shm1</strain>
    </source>
</reference>
<dbReference type="OrthoDB" id="5568339at2"/>
<accession>A0A5Q0BR87</accession>
<sequence length="185" mass="19425">MSSAVLPDKPAGYGAVTDVVRQESGPFAADNAATALAGGDIDFPQLRERLIAYLNVLGIKDAAKSDVIAADALARARRKVAPGLHEELFRRALEDIQRNLDLALTRALGLGLASDARAVSGARAAVLMGQGIPADILLDPAVQQAIDIEGLRRVLPQATPPESALSMQEQPLSFFFGASSLAKTK</sequence>
<evidence type="ECO:0000313" key="1">
    <source>
        <dbReference type="EMBL" id="QFY44811.1"/>
    </source>
</evidence>
<gene>
    <name evidence="1" type="ORF">F6R98_21060</name>
</gene>
<name>A0A5Q0BR87_9GAMM</name>
<protein>
    <submittedName>
        <fullName evidence="1">Uncharacterized protein</fullName>
    </submittedName>
</protein>